<protein>
    <submittedName>
        <fullName evidence="1">(African queen) hypothetical protein</fullName>
    </submittedName>
</protein>
<comment type="caution">
    <text evidence="1">The sequence shown here is derived from an EMBL/GenBank/DDBJ whole genome shotgun (WGS) entry which is preliminary data.</text>
</comment>
<proteinExistence type="predicted"/>
<evidence type="ECO:0000313" key="1">
    <source>
        <dbReference type="EMBL" id="CAG9564158.1"/>
    </source>
</evidence>
<organism evidence="1 2">
    <name type="scientific">Danaus chrysippus</name>
    <name type="common">African queen</name>
    <dbReference type="NCBI Taxonomy" id="151541"/>
    <lineage>
        <taxon>Eukaryota</taxon>
        <taxon>Metazoa</taxon>
        <taxon>Ecdysozoa</taxon>
        <taxon>Arthropoda</taxon>
        <taxon>Hexapoda</taxon>
        <taxon>Insecta</taxon>
        <taxon>Pterygota</taxon>
        <taxon>Neoptera</taxon>
        <taxon>Endopterygota</taxon>
        <taxon>Lepidoptera</taxon>
        <taxon>Glossata</taxon>
        <taxon>Ditrysia</taxon>
        <taxon>Papilionoidea</taxon>
        <taxon>Nymphalidae</taxon>
        <taxon>Danainae</taxon>
        <taxon>Danaini</taxon>
        <taxon>Danaina</taxon>
        <taxon>Danaus</taxon>
        <taxon>Anosia</taxon>
    </lineage>
</organism>
<dbReference type="EMBL" id="CAKASE010000050">
    <property type="protein sequence ID" value="CAG9564158.1"/>
    <property type="molecule type" value="Genomic_DNA"/>
</dbReference>
<dbReference type="Proteomes" id="UP000789524">
    <property type="component" value="Unassembled WGS sequence"/>
</dbReference>
<accession>A0A8J2VZA7</accession>
<dbReference type="AlphaFoldDB" id="A0A8J2VZA7"/>
<reference evidence="1" key="1">
    <citation type="submission" date="2021-09" db="EMBL/GenBank/DDBJ databases">
        <authorList>
            <person name="Martin H S."/>
        </authorList>
    </citation>
    <scope>NUCLEOTIDE SEQUENCE</scope>
</reference>
<keyword evidence="2" id="KW-1185">Reference proteome</keyword>
<gene>
    <name evidence="1" type="ORF">DCHRY22_LOCUS5180</name>
</gene>
<name>A0A8J2VZA7_9NEOP</name>
<evidence type="ECO:0000313" key="2">
    <source>
        <dbReference type="Proteomes" id="UP000789524"/>
    </source>
</evidence>
<sequence>MEAMVTVEEVLVKVLVMEDEVRMGLVRVSFMDLMAEDPIAASVMVDMVRVGLVREVSLGLVAEDLVQEGLVTVDTVRADSIREASLDTEADQVRADSIREASLDTEPDQVKEALEAMASEMVDTAATKIMDIKKKLFEIT</sequence>